<evidence type="ECO:0000313" key="4">
    <source>
        <dbReference type="Proteomes" id="UP000807825"/>
    </source>
</evidence>
<dbReference type="Gene3D" id="3.40.50.720">
    <property type="entry name" value="NAD(P)-binding Rossmann-like Domain"/>
    <property type="match status" value="1"/>
</dbReference>
<dbReference type="InterPro" id="IPR001509">
    <property type="entry name" value="Epimerase_deHydtase"/>
</dbReference>
<dbReference type="PANTHER" id="PTHR43000">
    <property type="entry name" value="DTDP-D-GLUCOSE 4,6-DEHYDRATASE-RELATED"/>
    <property type="match status" value="1"/>
</dbReference>
<dbReference type="EMBL" id="JACRDE010000554">
    <property type="protein sequence ID" value="MBI5252029.1"/>
    <property type="molecule type" value="Genomic_DNA"/>
</dbReference>
<dbReference type="Gene3D" id="3.90.25.10">
    <property type="entry name" value="UDP-galactose 4-epimerase, domain 1"/>
    <property type="match status" value="1"/>
</dbReference>
<accession>A0A9D6Z5E9</accession>
<dbReference type="Proteomes" id="UP000807825">
    <property type="component" value="Unassembled WGS sequence"/>
</dbReference>
<feature type="domain" description="NAD-dependent epimerase/dehydratase" evidence="2">
    <location>
        <begin position="3"/>
        <end position="291"/>
    </location>
</feature>
<comment type="caution">
    <text evidence="3">The sequence shown here is derived from an EMBL/GenBank/DDBJ whole genome shotgun (WGS) entry which is preliminary data.</text>
</comment>
<name>A0A9D6Z5E9_9BACT</name>
<dbReference type="AlphaFoldDB" id="A0A9D6Z5E9"/>
<proteinExistence type="inferred from homology"/>
<reference evidence="3" key="1">
    <citation type="submission" date="2020-07" db="EMBL/GenBank/DDBJ databases">
        <title>Huge and variable diversity of episymbiotic CPR bacteria and DPANN archaea in groundwater ecosystems.</title>
        <authorList>
            <person name="He C.Y."/>
            <person name="Keren R."/>
            <person name="Whittaker M."/>
            <person name="Farag I.F."/>
            <person name="Doudna J."/>
            <person name="Cate J.H.D."/>
            <person name="Banfield J.F."/>
        </authorList>
    </citation>
    <scope>NUCLEOTIDE SEQUENCE</scope>
    <source>
        <strain evidence="3">NC_groundwater_1664_Pr3_B-0.1um_52_9</strain>
    </source>
</reference>
<evidence type="ECO:0000256" key="1">
    <source>
        <dbReference type="ARBA" id="ARBA00007637"/>
    </source>
</evidence>
<gene>
    <name evidence="3" type="ORF">HY912_21250</name>
</gene>
<dbReference type="InterPro" id="IPR036291">
    <property type="entry name" value="NAD(P)-bd_dom_sf"/>
</dbReference>
<evidence type="ECO:0000313" key="3">
    <source>
        <dbReference type="EMBL" id="MBI5252029.1"/>
    </source>
</evidence>
<comment type="similarity">
    <text evidence="1">Belongs to the NAD(P)-dependent epimerase/dehydratase family.</text>
</comment>
<dbReference type="Pfam" id="PF01370">
    <property type="entry name" value="Epimerase"/>
    <property type="match status" value="1"/>
</dbReference>
<evidence type="ECO:0000259" key="2">
    <source>
        <dbReference type="Pfam" id="PF01370"/>
    </source>
</evidence>
<organism evidence="3 4">
    <name type="scientific">Desulfomonile tiedjei</name>
    <dbReference type="NCBI Taxonomy" id="2358"/>
    <lineage>
        <taxon>Bacteria</taxon>
        <taxon>Pseudomonadati</taxon>
        <taxon>Thermodesulfobacteriota</taxon>
        <taxon>Desulfomonilia</taxon>
        <taxon>Desulfomonilales</taxon>
        <taxon>Desulfomonilaceae</taxon>
        <taxon>Desulfomonile</taxon>
    </lineage>
</organism>
<protein>
    <submittedName>
        <fullName evidence="3">NAD-dependent epimerase/dehydratase family protein</fullName>
    </submittedName>
</protein>
<dbReference type="SUPFAM" id="SSF51735">
    <property type="entry name" value="NAD(P)-binding Rossmann-fold domains"/>
    <property type="match status" value="1"/>
</dbReference>
<sequence length="416" mass="47628">MRILVAGVDGYLGWALAQHLTQRGHTVAGADNYLRRDWVAELGSQSATPIRRMTERIEAFRENFGKNLQFFRGDLADHDLVMNIFRHFRPEAIVHLGEMPSAPYSMIDAGHAIFTHKNNLFGTLNILFAMRDVCPESHLVKLGTMGEYGTPDVDIPEGFFTIEYRGRTDTLPFPRQANSWYHQTKVHDSNNVMMACRLWKLRSTDIMQGVVYGTRIDAMGDDERLLTRFDFDQCFGTAINRFCAQAAIGAPLTLYGQGGQKRGFIPLRDSVQCLTIAVENPPKGGEYRVFNQFEHVYNVTELAAKVKKAGDEIGLNVQIRNVENPRQEQEQHYYNPDHKHLLKLGYRPTRDMLGELRIMLKDLTICRGRIEARREALFPDIRWDGSRRPVEYLDEPVTEIEPTVQVPFRALARKQS</sequence>